<dbReference type="RefSeq" id="WP_008616035.1">
    <property type="nucleotide sequence ID" value="NZ_JH651380.1"/>
</dbReference>
<dbReference type="SUPFAM" id="SSF50182">
    <property type="entry name" value="Sm-like ribonucleoproteins"/>
    <property type="match status" value="1"/>
</dbReference>
<evidence type="ECO:0000259" key="9">
    <source>
        <dbReference type="Pfam" id="PF21082"/>
    </source>
</evidence>
<evidence type="ECO:0000256" key="2">
    <source>
        <dbReference type="ARBA" id="ARBA00008017"/>
    </source>
</evidence>
<dbReference type="Gene3D" id="2.30.30.60">
    <property type="match status" value="1"/>
</dbReference>
<dbReference type="Gene3D" id="1.10.287.1260">
    <property type="match status" value="1"/>
</dbReference>
<dbReference type="InterPro" id="IPR023408">
    <property type="entry name" value="MscS_beta-dom_sf"/>
</dbReference>
<evidence type="ECO:0000256" key="3">
    <source>
        <dbReference type="ARBA" id="ARBA00022475"/>
    </source>
</evidence>
<keyword evidence="11" id="KW-1185">Reference proteome</keyword>
<comment type="similarity">
    <text evidence="2">Belongs to the MscS (TC 1.A.23) family.</text>
</comment>
<evidence type="ECO:0000256" key="4">
    <source>
        <dbReference type="ARBA" id="ARBA00022692"/>
    </source>
</evidence>
<evidence type="ECO:0000256" key="6">
    <source>
        <dbReference type="ARBA" id="ARBA00023136"/>
    </source>
</evidence>
<dbReference type="GO" id="GO:0008381">
    <property type="term" value="F:mechanosensitive monoatomic ion channel activity"/>
    <property type="evidence" value="ECO:0007669"/>
    <property type="project" value="UniProtKB-ARBA"/>
</dbReference>
<dbReference type="InterPro" id="IPR052702">
    <property type="entry name" value="MscS-like_channel"/>
</dbReference>
<sequence length="282" mass="32087">MREFIENLINGLKSFFTYPLYKGEKAFITIGTLLVIIFSCVLAYYILKLIRRFVTAKLPLEDKRKFVSVFKFANYIVYILVIIAVMSTSGIDLTVLLTASAALFVGLGFALQYLFQDIISGILIILDQSLHIGDVIEINGKVGKVIDIRLRTTRAITRDDKIVIIPNHIFLVQVVYNYTQNHKITRETVTVGVAYGSDTKLVEKLLLKSADEQKGVLKNPKPNVIFKDFGDSSLVFDLNLFLNDSFSEPRIKSEVRFRIDSLFRENSISIPFPQRDIHIINK</sequence>
<evidence type="ECO:0000256" key="5">
    <source>
        <dbReference type="ARBA" id="ARBA00022989"/>
    </source>
</evidence>
<feature type="transmembrane region" description="Helical" evidence="7">
    <location>
        <begin position="93"/>
        <end position="115"/>
    </location>
</feature>
<dbReference type="SUPFAM" id="SSF82861">
    <property type="entry name" value="Mechanosensitive channel protein MscS (YggB), transmembrane region"/>
    <property type="match status" value="1"/>
</dbReference>
<dbReference type="EMBL" id="JH651380">
    <property type="protein sequence ID" value="EIJ37263.1"/>
    <property type="molecule type" value="Genomic_DNA"/>
</dbReference>
<dbReference type="Proteomes" id="UP000004690">
    <property type="component" value="Unassembled WGS sequence"/>
</dbReference>
<evidence type="ECO:0000256" key="7">
    <source>
        <dbReference type="SAM" id="Phobius"/>
    </source>
</evidence>
<keyword evidence="5 7" id="KW-1133">Transmembrane helix</keyword>
<protein>
    <submittedName>
        <fullName evidence="10">Small-conductance mechanosensitive channel</fullName>
    </submittedName>
</protein>
<evidence type="ECO:0000259" key="8">
    <source>
        <dbReference type="Pfam" id="PF00924"/>
    </source>
</evidence>
<dbReference type="InterPro" id="IPR049278">
    <property type="entry name" value="MS_channel_C"/>
</dbReference>
<dbReference type="OrthoDB" id="9809206at2"/>
<evidence type="ECO:0000256" key="1">
    <source>
        <dbReference type="ARBA" id="ARBA00004651"/>
    </source>
</evidence>
<dbReference type="PANTHER" id="PTHR30347:SF1">
    <property type="entry name" value="MECHANOSENSITIVE CHANNEL MSCK"/>
    <property type="match status" value="1"/>
</dbReference>
<feature type="domain" description="Mechanosensitive ion channel MscS C-terminal" evidence="9">
    <location>
        <begin position="188"/>
        <end position="270"/>
    </location>
</feature>
<keyword evidence="6 7" id="KW-0472">Membrane</keyword>
<proteinExistence type="inferred from homology"/>
<feature type="domain" description="Mechanosensitive ion channel MscS" evidence="8">
    <location>
        <begin position="114"/>
        <end position="179"/>
    </location>
</feature>
<dbReference type="HOGENOM" id="CLU_037945_4_1_10"/>
<name>I3C0X0_9FLAO</name>
<keyword evidence="3" id="KW-1003">Cell membrane</keyword>
<dbReference type="eggNOG" id="COG3264">
    <property type="taxonomic scope" value="Bacteria"/>
</dbReference>
<dbReference type="Gene3D" id="3.30.70.100">
    <property type="match status" value="1"/>
</dbReference>
<dbReference type="Pfam" id="PF21082">
    <property type="entry name" value="MS_channel_3rd"/>
    <property type="match status" value="1"/>
</dbReference>
<dbReference type="InterPro" id="IPR011066">
    <property type="entry name" value="MscS_channel_C_sf"/>
</dbReference>
<accession>I3C0X0</accession>
<dbReference type="InterPro" id="IPR011014">
    <property type="entry name" value="MscS_channel_TM-2"/>
</dbReference>
<evidence type="ECO:0000313" key="10">
    <source>
        <dbReference type="EMBL" id="EIJ37263.1"/>
    </source>
</evidence>
<dbReference type="Pfam" id="PF00924">
    <property type="entry name" value="MS_channel_2nd"/>
    <property type="match status" value="1"/>
</dbReference>
<gene>
    <name evidence="10" type="ORF">JoomaDRAFT_0203</name>
</gene>
<dbReference type="InterPro" id="IPR010920">
    <property type="entry name" value="LSM_dom_sf"/>
</dbReference>
<dbReference type="STRING" id="926559.JoomaDRAFT_0203"/>
<feature type="transmembrane region" description="Helical" evidence="7">
    <location>
        <begin position="26"/>
        <end position="47"/>
    </location>
</feature>
<evidence type="ECO:0000313" key="11">
    <source>
        <dbReference type="Proteomes" id="UP000004690"/>
    </source>
</evidence>
<dbReference type="PANTHER" id="PTHR30347">
    <property type="entry name" value="POTASSIUM CHANNEL RELATED"/>
    <property type="match status" value="1"/>
</dbReference>
<keyword evidence="4 7" id="KW-0812">Transmembrane</keyword>
<dbReference type="GO" id="GO:0005886">
    <property type="term" value="C:plasma membrane"/>
    <property type="evidence" value="ECO:0007669"/>
    <property type="project" value="UniProtKB-SubCell"/>
</dbReference>
<comment type="subcellular location">
    <subcellularLocation>
        <location evidence="1">Cell membrane</location>
        <topology evidence="1">Multi-pass membrane protein</topology>
    </subcellularLocation>
</comment>
<dbReference type="AlphaFoldDB" id="I3C0X0"/>
<reference evidence="10 11" key="1">
    <citation type="submission" date="2012-02" db="EMBL/GenBank/DDBJ databases">
        <title>Improved High-Quality Draft genome of Joostella marina DSM 19592.</title>
        <authorList>
            <consortium name="US DOE Joint Genome Institute (JGI-PGF)"/>
            <person name="Lucas S."/>
            <person name="Copeland A."/>
            <person name="Lapidus A."/>
            <person name="Bruce D."/>
            <person name="Goodwin L."/>
            <person name="Pitluck S."/>
            <person name="Peters L."/>
            <person name="Chertkov O."/>
            <person name="Ovchinnikova G."/>
            <person name="Kyrpides N."/>
            <person name="Mavromatis K."/>
            <person name="Detter J.C."/>
            <person name="Han C."/>
            <person name="Land M."/>
            <person name="Hauser L."/>
            <person name="Markowitz V."/>
            <person name="Cheng J.-F."/>
            <person name="Hugenholtz P."/>
            <person name="Woyke T."/>
            <person name="Wu D."/>
            <person name="Tindall B."/>
            <person name="Brambilla E."/>
            <person name="Klenk H.-P."/>
            <person name="Eisen J.A."/>
        </authorList>
    </citation>
    <scope>NUCLEOTIDE SEQUENCE [LARGE SCALE GENOMIC DNA]</scope>
    <source>
        <strain evidence="10 11">DSM 19592</strain>
    </source>
</reference>
<dbReference type="InterPro" id="IPR006685">
    <property type="entry name" value="MscS_channel_2nd"/>
</dbReference>
<organism evidence="10 11">
    <name type="scientific">Galbibacter orientalis DSM 19592</name>
    <dbReference type="NCBI Taxonomy" id="926559"/>
    <lineage>
        <taxon>Bacteria</taxon>
        <taxon>Pseudomonadati</taxon>
        <taxon>Bacteroidota</taxon>
        <taxon>Flavobacteriia</taxon>
        <taxon>Flavobacteriales</taxon>
        <taxon>Flavobacteriaceae</taxon>
        <taxon>Galbibacter</taxon>
    </lineage>
</organism>
<feature type="transmembrane region" description="Helical" evidence="7">
    <location>
        <begin position="68"/>
        <end position="87"/>
    </location>
</feature>
<dbReference type="SUPFAM" id="SSF82689">
    <property type="entry name" value="Mechanosensitive channel protein MscS (YggB), C-terminal domain"/>
    <property type="match status" value="1"/>
</dbReference>